<feature type="chain" id="PRO_5039944779" evidence="1">
    <location>
        <begin position="23"/>
        <end position="42"/>
    </location>
</feature>
<protein>
    <submittedName>
        <fullName evidence="2">Uncharacterized protein</fullName>
    </submittedName>
</protein>
<reference evidence="2" key="1">
    <citation type="submission" date="2023-03" db="UniProtKB">
        <authorList>
            <consortium name="EnsemblPlants"/>
        </authorList>
    </citation>
    <scope>IDENTIFICATION</scope>
</reference>
<feature type="signal peptide" evidence="1">
    <location>
        <begin position="1"/>
        <end position="22"/>
    </location>
</feature>
<proteinExistence type="predicted"/>
<accession>A0A9I9CW05</accession>
<evidence type="ECO:0000256" key="1">
    <source>
        <dbReference type="SAM" id="SignalP"/>
    </source>
</evidence>
<dbReference type="EnsemblPlants" id="MELO3C009300.2.1">
    <property type="protein sequence ID" value="MELO3C009300.2.1"/>
    <property type="gene ID" value="MELO3C009300.2"/>
</dbReference>
<name>A0A9I9CW05_CUCME</name>
<dbReference type="AlphaFoldDB" id="A0A9I9CW05"/>
<sequence length="42" mass="4609">MLLPNNLLCSTELLGCILLTFAHMLNVCGSPGITRDYKIELS</sequence>
<keyword evidence="1" id="KW-0732">Signal</keyword>
<evidence type="ECO:0000313" key="2">
    <source>
        <dbReference type="EnsemblPlants" id="MELO3C009300.2.1"/>
    </source>
</evidence>
<organism evidence="2">
    <name type="scientific">Cucumis melo</name>
    <name type="common">Muskmelon</name>
    <dbReference type="NCBI Taxonomy" id="3656"/>
    <lineage>
        <taxon>Eukaryota</taxon>
        <taxon>Viridiplantae</taxon>
        <taxon>Streptophyta</taxon>
        <taxon>Embryophyta</taxon>
        <taxon>Tracheophyta</taxon>
        <taxon>Spermatophyta</taxon>
        <taxon>Magnoliopsida</taxon>
        <taxon>eudicotyledons</taxon>
        <taxon>Gunneridae</taxon>
        <taxon>Pentapetalae</taxon>
        <taxon>rosids</taxon>
        <taxon>fabids</taxon>
        <taxon>Cucurbitales</taxon>
        <taxon>Cucurbitaceae</taxon>
        <taxon>Benincaseae</taxon>
        <taxon>Cucumis</taxon>
    </lineage>
</organism>
<dbReference type="Gramene" id="MELO3C009300.2.1">
    <property type="protein sequence ID" value="MELO3C009300.2.1"/>
    <property type="gene ID" value="MELO3C009300.2"/>
</dbReference>